<accession>A0A059ZZ75</accession>
<evidence type="ECO:0000313" key="2">
    <source>
        <dbReference type="EMBL" id="AIA56810.1"/>
    </source>
</evidence>
<geneLocation type="plasmid" evidence="2 3">
    <name>pACA1.1</name>
</geneLocation>
<sequence>MASPPRYELERWWVREWEKVLPEEGIFRFYRLALEQNLWGEWELTTSWGRIGRRPSRVLVRVLEDPAAAAPILENVERVRRKREYVPVQATG</sequence>
<evidence type="ECO:0000259" key="1">
    <source>
        <dbReference type="Pfam" id="PF05406"/>
    </source>
</evidence>
<protein>
    <recommendedName>
        <fullName evidence="1">WGR domain-containing protein</fullName>
    </recommendedName>
</protein>
<dbReference type="CDD" id="cd07996">
    <property type="entry name" value="WGR_MMR_like"/>
    <property type="match status" value="1"/>
</dbReference>
<proteinExistence type="predicted"/>
<dbReference type="HOGENOM" id="CLU_155888_0_0_6"/>
<dbReference type="RefSeq" id="WP_004872542.1">
    <property type="nucleotide sequence ID" value="NZ_CP005988.1"/>
</dbReference>
<keyword evidence="2" id="KW-0614">Plasmid</keyword>
<dbReference type="Proteomes" id="UP000005522">
    <property type="component" value="Plasmid pACA1.1"/>
</dbReference>
<dbReference type="EMBL" id="CP005988">
    <property type="protein sequence ID" value="AIA56810.1"/>
    <property type="molecule type" value="Genomic_DNA"/>
</dbReference>
<evidence type="ECO:0000313" key="3">
    <source>
        <dbReference type="Proteomes" id="UP000005522"/>
    </source>
</evidence>
<organism evidence="2 3">
    <name type="scientific">Acidithiobacillus caldus (strain ATCC 51756 / DSM 8584 / KU)</name>
    <dbReference type="NCBI Taxonomy" id="637389"/>
    <lineage>
        <taxon>Bacteria</taxon>
        <taxon>Pseudomonadati</taxon>
        <taxon>Pseudomonadota</taxon>
        <taxon>Acidithiobacillia</taxon>
        <taxon>Acidithiobacillales</taxon>
        <taxon>Acidithiobacillaceae</taxon>
        <taxon>Acidithiobacillus</taxon>
    </lineage>
</organism>
<dbReference type="AlphaFoldDB" id="A0A059ZZ75"/>
<gene>
    <name evidence="2" type="ORF">Acaty_1p0029</name>
</gene>
<reference evidence="2 3" key="1">
    <citation type="journal article" date="2009" name="J. Bacteriol.">
        <title>Draft genome sequence of the extremely acidophilic bacterium Acidithiobacillus caldus ATCC 51756 reveals metabolic versatility in the genus Acidithiobacillus.</title>
        <authorList>
            <person name="Valdes J."/>
            <person name="Quatrini R."/>
            <person name="Hallberg K."/>
            <person name="Dopson M."/>
            <person name="Valenzuela P.D."/>
            <person name="Holmes D.S."/>
        </authorList>
    </citation>
    <scope>NUCLEOTIDE SEQUENCE [LARGE SCALE GENOMIC DNA]</scope>
    <source>
        <strain evidence="3">ATCC 51756 / DSM 8584 / KU</strain>
        <plasmid evidence="2 3">pACA1.1</plasmid>
    </source>
</reference>
<dbReference type="GeneID" id="92933051"/>
<dbReference type="InterPro" id="IPR049809">
    <property type="entry name" value="YehF/YfeS-like_WGR"/>
</dbReference>
<name>A0A059ZZ75_ACICK</name>
<dbReference type="KEGG" id="acz:Acaty_1p0029"/>
<dbReference type="InterPro" id="IPR008893">
    <property type="entry name" value="WGR_domain"/>
</dbReference>
<dbReference type="SUPFAM" id="SSF142921">
    <property type="entry name" value="WGR domain-like"/>
    <property type="match status" value="1"/>
</dbReference>
<feature type="domain" description="WGR" evidence="1">
    <location>
        <begin position="22"/>
        <end position="89"/>
    </location>
</feature>
<dbReference type="Pfam" id="PF05406">
    <property type="entry name" value="WGR"/>
    <property type="match status" value="1"/>
</dbReference>
<dbReference type="InterPro" id="IPR036930">
    <property type="entry name" value="WGR_dom_sf"/>
</dbReference>